<evidence type="ECO:0000313" key="1">
    <source>
        <dbReference type="EMBL" id="EJZ66503.1"/>
    </source>
</evidence>
<accession>K0X564</accession>
<dbReference type="AlphaFoldDB" id="K0X564"/>
<organism evidence="1 2">
    <name type="scientific">Barnesiella intestinihominis YIT 11860</name>
    <dbReference type="NCBI Taxonomy" id="742726"/>
    <lineage>
        <taxon>Bacteria</taxon>
        <taxon>Pseudomonadati</taxon>
        <taxon>Bacteroidota</taxon>
        <taxon>Bacteroidia</taxon>
        <taxon>Bacteroidales</taxon>
        <taxon>Barnesiellaceae</taxon>
        <taxon>Barnesiella</taxon>
    </lineage>
</organism>
<dbReference type="HOGENOM" id="CLU_598078_0_0_10"/>
<name>K0X564_9BACT</name>
<gene>
    <name evidence="1" type="ORF">HMPREF9448_00682</name>
</gene>
<protein>
    <submittedName>
        <fullName evidence="1">Uncharacterized protein</fullName>
    </submittedName>
</protein>
<dbReference type="Proteomes" id="UP000006044">
    <property type="component" value="Unassembled WGS sequence"/>
</dbReference>
<keyword evidence="2" id="KW-1185">Reference proteome</keyword>
<evidence type="ECO:0000313" key="2">
    <source>
        <dbReference type="Proteomes" id="UP000006044"/>
    </source>
</evidence>
<proteinExistence type="predicted"/>
<comment type="caution">
    <text evidence="1">The sequence shown here is derived from an EMBL/GenBank/DDBJ whole genome shotgun (WGS) entry which is preliminary data.</text>
</comment>
<sequence length="457" mass="53368">MNPFQSLIFAYLGIMRKMGHYKFSSDSLANFMTFYKFAYCHINLVSISMGLFDLFKKDRGYEIHSLEFCEVGKDGKRDTRPSSKHYTDSRYIMPVVKMTSRIDRTVKIKVRITEPSGKTHTYDFDAPLKPVENMSAQFPWWGSEKRDHFTAVGTWRFDILDEEDHVVISAPLEIAPLEDIWESMGWIHIVSNLEFRNINGNGEVIDDWNTGNFVEPKYMQMRCRCTCYSDVVRKVTYHVEIKNERTGKIKAFDHTVTLNPRDGSQWLQICGWGSDSGTSYAPGTHTYTLYYKNREMGRGRFEVVKSPKQRGWIEPLALVLHFYNTDEEVQQWVTYDCALHIYEGKIIEQKSFKANTYKRLLAGFQWRSLEKGHSLKLIFKFYMEGNLVYTSVQDAVTNEPDSKDIFQQDFEVSSSMRLEGPNGITSPFPAGRYEVELYLKTEELDEHFVMRRTLDVR</sequence>
<dbReference type="EMBL" id="ADLE01000001">
    <property type="protein sequence ID" value="EJZ66503.1"/>
    <property type="molecule type" value="Genomic_DNA"/>
</dbReference>
<reference evidence="1 2" key="1">
    <citation type="submission" date="2012-08" db="EMBL/GenBank/DDBJ databases">
        <title>The Genome Sequence of Barnesiella intestinihominis YIT 11860.</title>
        <authorList>
            <consortium name="The Broad Institute Genome Sequencing Platform"/>
            <person name="Earl A."/>
            <person name="Ward D."/>
            <person name="Feldgarden M."/>
            <person name="Gevers D."/>
            <person name="Morotomi M."/>
            <person name="Walker B."/>
            <person name="Young S.K."/>
            <person name="Zeng Q."/>
            <person name="Gargeya S."/>
            <person name="Fitzgerald M."/>
            <person name="Haas B."/>
            <person name="Abouelleil A."/>
            <person name="Alvarado L."/>
            <person name="Arachchi H.M."/>
            <person name="Berlin A.M."/>
            <person name="Chapman S.B."/>
            <person name="Goldberg J."/>
            <person name="Griggs A."/>
            <person name="Gujja S."/>
            <person name="Hansen M."/>
            <person name="Howarth C."/>
            <person name="Imamovic A."/>
            <person name="Larimer J."/>
            <person name="McCowen C."/>
            <person name="Montmayeur A."/>
            <person name="Murphy C."/>
            <person name="Neiman D."/>
            <person name="Pearson M."/>
            <person name="Priest M."/>
            <person name="Roberts A."/>
            <person name="Saif S."/>
            <person name="Shea T."/>
            <person name="Sisk P."/>
            <person name="Sykes S."/>
            <person name="Wortman J."/>
            <person name="Nusbaum C."/>
            <person name="Birren B."/>
        </authorList>
    </citation>
    <scope>NUCLEOTIDE SEQUENCE [LARGE SCALE GENOMIC DNA]</scope>
    <source>
        <strain evidence="1 2">YIT 11860</strain>
    </source>
</reference>